<feature type="compositionally biased region" description="Acidic residues" evidence="1">
    <location>
        <begin position="229"/>
        <end position="262"/>
    </location>
</feature>
<evidence type="ECO:0000259" key="2">
    <source>
        <dbReference type="Pfam" id="PF13919"/>
    </source>
</evidence>
<feature type="compositionally biased region" description="Basic and acidic residues" evidence="1">
    <location>
        <begin position="57"/>
        <end position="77"/>
    </location>
</feature>
<feature type="region of interest" description="Disordered" evidence="1">
    <location>
        <begin position="1"/>
        <end position="92"/>
    </location>
</feature>
<dbReference type="EMBL" id="WNWQ01000066">
    <property type="protein sequence ID" value="KAE9980966.1"/>
    <property type="molecule type" value="Genomic_DNA"/>
</dbReference>
<reference evidence="3 4" key="1">
    <citation type="submission" date="2019-11" db="EMBL/GenBank/DDBJ databases">
        <title>Venturia inaequalis Genome Resource.</title>
        <authorList>
            <person name="Lichtner F.J."/>
        </authorList>
    </citation>
    <scope>NUCLEOTIDE SEQUENCE [LARGE SCALE GENOMIC DNA]</scope>
    <source>
        <strain evidence="3">Bline_iso_100314</strain>
    </source>
</reference>
<comment type="caution">
    <text evidence="3">The sequence shown here is derived from an EMBL/GenBank/DDBJ whole genome shotgun (WGS) entry which is preliminary data.</text>
</comment>
<evidence type="ECO:0000256" key="1">
    <source>
        <dbReference type="SAM" id="MobiDB-lite"/>
    </source>
</evidence>
<evidence type="ECO:0000313" key="3">
    <source>
        <dbReference type="EMBL" id="KAE9980966.1"/>
    </source>
</evidence>
<dbReference type="OrthoDB" id="3935871at2759"/>
<protein>
    <recommendedName>
        <fullName evidence="2">ASX DEUBAD domain-containing protein</fullName>
    </recommendedName>
</protein>
<dbReference type="Pfam" id="PF13919">
    <property type="entry name" value="ASXH"/>
    <property type="match status" value="1"/>
</dbReference>
<dbReference type="InterPro" id="IPR028020">
    <property type="entry name" value="ASX_DEUBAD_dom"/>
</dbReference>
<feature type="compositionally biased region" description="Polar residues" evidence="1">
    <location>
        <begin position="1"/>
        <end position="11"/>
    </location>
</feature>
<dbReference type="Proteomes" id="UP000433883">
    <property type="component" value="Unassembled WGS sequence"/>
</dbReference>
<sequence>MDSYSLPTASSFAKYGIPRQSSPPSKPPNTSQPLQTGRKRSQEESVVSASNNSSSLSEKHREGQIMEDETRASKLEKAPQQPESKLLPLSYRNDPMRVASSYRREYVSPEISNRNYKKITSKASRLGNIDLEAFLKDDRVWNKLTSNQQQRLIERSGLEFVTDIKQLPNGKWPNLWNLAQEKEHIVLEEAVEKYQRNLRAGKLDPEWRASAKSAAVKRTRGDFMRQDTLTEEEDEDGEECSGEESSEESEVENDQWLDKFEDDVDVEMVDAGPDGETAVKKIPKRLLIKIHED</sequence>
<feature type="domain" description="ASX DEUBAD" evidence="2">
    <location>
        <begin position="118"/>
        <end position="223"/>
    </location>
</feature>
<accession>A0A8H3Z618</accession>
<dbReference type="AlphaFoldDB" id="A0A8H3Z618"/>
<evidence type="ECO:0000313" key="4">
    <source>
        <dbReference type="Proteomes" id="UP000433883"/>
    </source>
</evidence>
<name>A0A8H3Z618_VENIN</name>
<proteinExistence type="predicted"/>
<feature type="compositionally biased region" description="Low complexity" evidence="1">
    <location>
        <begin position="44"/>
        <end position="56"/>
    </location>
</feature>
<organism evidence="3 4">
    <name type="scientific">Venturia inaequalis</name>
    <name type="common">Apple scab fungus</name>
    <dbReference type="NCBI Taxonomy" id="5025"/>
    <lineage>
        <taxon>Eukaryota</taxon>
        <taxon>Fungi</taxon>
        <taxon>Dikarya</taxon>
        <taxon>Ascomycota</taxon>
        <taxon>Pezizomycotina</taxon>
        <taxon>Dothideomycetes</taxon>
        <taxon>Pleosporomycetidae</taxon>
        <taxon>Venturiales</taxon>
        <taxon>Venturiaceae</taxon>
        <taxon>Venturia</taxon>
    </lineage>
</organism>
<feature type="compositionally biased region" description="Polar residues" evidence="1">
    <location>
        <begin position="19"/>
        <end position="35"/>
    </location>
</feature>
<feature type="region of interest" description="Disordered" evidence="1">
    <location>
        <begin position="221"/>
        <end position="262"/>
    </location>
</feature>
<gene>
    <name evidence="3" type="ORF">BLS_008027</name>
</gene>